<sequence length="77" mass="8664">MIRAAIISLIRGYQYLVSPLLGNRCRFHPTCSCYAIEAVNHHGTLKGGYLTLRRLIKCHPFHPGGYDPVPEPEQTQS</sequence>
<reference evidence="2" key="1">
    <citation type="journal article" date="2010" name="Int. J. Syst. Evol. Microbiol.">
        <title>Porticoccus litoralis gen. nov., sp. nov., a gammaproteobacterium isolated from the Yellow Sea.</title>
        <authorList>
            <person name="Oh H.M."/>
            <person name="Kim H."/>
            <person name="Kim K.M."/>
            <person name="Min G.S."/>
            <person name="Cho J.C."/>
        </authorList>
    </citation>
    <scope>NUCLEOTIDE SEQUENCE</scope>
    <source>
        <strain evidence="2">DSM 25064</strain>
    </source>
</reference>
<evidence type="ECO:0000256" key="1">
    <source>
        <dbReference type="HAMAP-Rule" id="MF_00386"/>
    </source>
</evidence>
<name>A0AAW8B2V4_9GAMM</name>
<dbReference type="Pfam" id="PF01809">
    <property type="entry name" value="YidD"/>
    <property type="match status" value="1"/>
</dbReference>
<organism evidence="2 3">
    <name type="scientific">Porticoccus litoralis</name>
    <dbReference type="NCBI Taxonomy" id="434086"/>
    <lineage>
        <taxon>Bacteria</taxon>
        <taxon>Pseudomonadati</taxon>
        <taxon>Pseudomonadota</taxon>
        <taxon>Gammaproteobacteria</taxon>
        <taxon>Cellvibrionales</taxon>
        <taxon>Porticoccaceae</taxon>
        <taxon>Porticoccus</taxon>
    </lineage>
</organism>
<keyword evidence="3" id="KW-1185">Reference proteome</keyword>
<dbReference type="Proteomes" id="UP001178354">
    <property type="component" value="Unassembled WGS sequence"/>
</dbReference>
<dbReference type="InterPro" id="IPR002696">
    <property type="entry name" value="Membr_insert_effic_factor_YidD"/>
</dbReference>
<keyword evidence="1" id="KW-0472">Membrane</keyword>
<dbReference type="NCBIfam" id="TIGR00278">
    <property type="entry name" value="membrane protein insertion efficiency factor YidD"/>
    <property type="match status" value="1"/>
</dbReference>
<dbReference type="SMART" id="SM01234">
    <property type="entry name" value="Haemolytic"/>
    <property type="match status" value="1"/>
</dbReference>
<comment type="function">
    <text evidence="1">Could be involved in insertion of integral membrane proteins into the membrane.</text>
</comment>
<keyword evidence="1" id="KW-1003">Cell membrane</keyword>
<dbReference type="PANTHER" id="PTHR33383:SF1">
    <property type="entry name" value="MEMBRANE PROTEIN INSERTION EFFICIENCY FACTOR-RELATED"/>
    <property type="match status" value="1"/>
</dbReference>
<gene>
    <name evidence="2" type="primary">yidD</name>
    <name evidence="2" type="ORF">Q8A57_07240</name>
</gene>
<evidence type="ECO:0000313" key="3">
    <source>
        <dbReference type="Proteomes" id="UP001178354"/>
    </source>
</evidence>
<comment type="subcellular location">
    <subcellularLocation>
        <location evidence="1">Cell membrane</location>
        <topology evidence="1">Peripheral membrane protein</topology>
        <orientation evidence="1">Cytoplasmic side</orientation>
    </subcellularLocation>
</comment>
<accession>A0AAW8B2V4</accession>
<reference evidence="2" key="2">
    <citation type="submission" date="2023-08" db="EMBL/GenBank/DDBJ databases">
        <authorList>
            <person name="Luo J."/>
        </authorList>
    </citation>
    <scope>NUCLEOTIDE SEQUENCE</scope>
    <source>
        <strain evidence="2">DSM 25064</strain>
    </source>
</reference>
<protein>
    <recommendedName>
        <fullName evidence="1">Putative membrane protein insertion efficiency factor</fullName>
    </recommendedName>
</protein>
<evidence type="ECO:0000313" key="2">
    <source>
        <dbReference type="EMBL" id="MDP1520755.1"/>
    </source>
</evidence>
<dbReference type="PANTHER" id="PTHR33383">
    <property type="entry name" value="MEMBRANE PROTEIN INSERTION EFFICIENCY FACTOR-RELATED"/>
    <property type="match status" value="1"/>
</dbReference>
<comment type="caution">
    <text evidence="2">The sequence shown here is derived from an EMBL/GenBank/DDBJ whole genome shotgun (WGS) entry which is preliminary data.</text>
</comment>
<comment type="similarity">
    <text evidence="1">Belongs to the UPF0161 family.</text>
</comment>
<dbReference type="EMBL" id="JAUUUU010000003">
    <property type="protein sequence ID" value="MDP1520755.1"/>
    <property type="molecule type" value="Genomic_DNA"/>
</dbReference>
<proteinExistence type="inferred from homology"/>
<dbReference type="AlphaFoldDB" id="A0AAW8B2V4"/>
<dbReference type="RefSeq" id="WP_305170329.1">
    <property type="nucleotide sequence ID" value="NZ_JAUUUU010000003.1"/>
</dbReference>
<dbReference type="GO" id="GO:0005886">
    <property type="term" value="C:plasma membrane"/>
    <property type="evidence" value="ECO:0007669"/>
    <property type="project" value="UniProtKB-SubCell"/>
</dbReference>
<dbReference type="HAMAP" id="MF_00386">
    <property type="entry name" value="UPF0161_YidD"/>
    <property type="match status" value="1"/>
</dbReference>